<name>A0A4P9WG93_9FUNG</name>
<accession>A0A4P9WG93</accession>
<feature type="region of interest" description="Disordered" evidence="1">
    <location>
        <begin position="1"/>
        <end position="79"/>
    </location>
</feature>
<evidence type="ECO:0000313" key="2">
    <source>
        <dbReference type="EMBL" id="RKO90925.1"/>
    </source>
</evidence>
<feature type="region of interest" description="Disordered" evidence="1">
    <location>
        <begin position="216"/>
        <end position="240"/>
    </location>
</feature>
<dbReference type="EMBL" id="KZ995314">
    <property type="protein sequence ID" value="RKO90925.1"/>
    <property type="molecule type" value="Genomic_DNA"/>
</dbReference>
<proteinExistence type="predicted"/>
<gene>
    <name evidence="2" type="ORF">BDK51DRAFT_32402</name>
</gene>
<feature type="non-terminal residue" evidence="2">
    <location>
        <position position="1"/>
    </location>
</feature>
<feature type="compositionally biased region" description="Basic and acidic residues" evidence="1">
    <location>
        <begin position="58"/>
        <end position="76"/>
    </location>
</feature>
<reference evidence="3" key="1">
    <citation type="journal article" date="2018" name="Nat. Microbiol.">
        <title>Leveraging single-cell genomics to expand the fungal tree of life.</title>
        <authorList>
            <person name="Ahrendt S.R."/>
            <person name="Quandt C.A."/>
            <person name="Ciobanu D."/>
            <person name="Clum A."/>
            <person name="Salamov A."/>
            <person name="Andreopoulos B."/>
            <person name="Cheng J.F."/>
            <person name="Woyke T."/>
            <person name="Pelin A."/>
            <person name="Henrissat B."/>
            <person name="Reynolds N.K."/>
            <person name="Benny G.L."/>
            <person name="Smith M.E."/>
            <person name="James T.Y."/>
            <person name="Grigoriev I.V."/>
        </authorList>
    </citation>
    <scope>NUCLEOTIDE SEQUENCE [LARGE SCALE GENOMIC DNA]</scope>
</reference>
<evidence type="ECO:0000313" key="3">
    <source>
        <dbReference type="Proteomes" id="UP000269721"/>
    </source>
</evidence>
<organism evidence="2 3">
    <name type="scientific">Blyttiomyces helicus</name>
    <dbReference type="NCBI Taxonomy" id="388810"/>
    <lineage>
        <taxon>Eukaryota</taxon>
        <taxon>Fungi</taxon>
        <taxon>Fungi incertae sedis</taxon>
        <taxon>Chytridiomycota</taxon>
        <taxon>Chytridiomycota incertae sedis</taxon>
        <taxon>Chytridiomycetes</taxon>
        <taxon>Chytridiomycetes incertae sedis</taxon>
        <taxon>Blyttiomyces</taxon>
    </lineage>
</organism>
<evidence type="ECO:0000256" key="1">
    <source>
        <dbReference type="SAM" id="MobiDB-lite"/>
    </source>
</evidence>
<protein>
    <submittedName>
        <fullName evidence="2">Uncharacterized protein</fullName>
    </submittedName>
</protein>
<dbReference type="Proteomes" id="UP000269721">
    <property type="component" value="Unassembled WGS sequence"/>
</dbReference>
<dbReference type="AlphaFoldDB" id="A0A4P9WG93"/>
<keyword evidence="3" id="KW-1185">Reference proteome</keyword>
<feature type="region of interest" description="Disordered" evidence="1">
    <location>
        <begin position="267"/>
        <end position="287"/>
    </location>
</feature>
<sequence>CPASTQLNNEERRQHLAPKIFPADGEDNKVDGREEGNGDNDRGFVRDGWEDEQEAIEEASRDKTGPKDNYDKDNSDRTSSVVAIKKVKAKTVPTTPGSWSRTRTNILVPRVIIHPPQGEGSTASEAYPIKINNAHESPKIMKPAELLVQKPKRDDKCWGGSSAAQARVEGTCHKCCQMGVPQERGPHWAVRGAKGQVEYDNTHMPFCKTIHHYDKQTTTTHEKKPRTSTGIPHAPTLPPTPKPHFQITKKVCVARVSIVAISPLANPERRGASSSVSDPLAPTTISCPPHPGTTFARAVDDASTYAGFSWTLYFWEKSIGLWSKNCLT</sequence>
<feature type="compositionally biased region" description="Basic and acidic residues" evidence="1">
    <location>
        <begin position="26"/>
        <end position="48"/>
    </location>
</feature>